<dbReference type="InterPro" id="IPR002307">
    <property type="entry name" value="Tyr-tRNA-ligase"/>
</dbReference>
<comment type="catalytic activity">
    <reaction evidence="9 11">
        <text>tRNA(Tyr) + L-tyrosine + ATP = L-tyrosyl-tRNA(Tyr) + AMP + diphosphate + H(+)</text>
        <dbReference type="Rhea" id="RHEA:10220"/>
        <dbReference type="Rhea" id="RHEA-COMP:9706"/>
        <dbReference type="Rhea" id="RHEA-COMP:9707"/>
        <dbReference type="ChEBI" id="CHEBI:15378"/>
        <dbReference type="ChEBI" id="CHEBI:30616"/>
        <dbReference type="ChEBI" id="CHEBI:33019"/>
        <dbReference type="ChEBI" id="CHEBI:58315"/>
        <dbReference type="ChEBI" id="CHEBI:78442"/>
        <dbReference type="ChEBI" id="CHEBI:78536"/>
        <dbReference type="ChEBI" id="CHEBI:456215"/>
        <dbReference type="EC" id="6.1.1.1"/>
    </reaction>
</comment>
<protein>
    <recommendedName>
        <fullName evidence="11">Tyrosine--tRNA ligase</fullName>
        <ecNumber evidence="11">6.1.1.1</ecNumber>
    </recommendedName>
    <alternativeName>
        <fullName evidence="11">Tyrosyl-tRNA synthetase</fullName>
        <shortName evidence="11">TyrRS</shortName>
    </alternativeName>
</protein>
<comment type="similarity">
    <text evidence="10 11">Belongs to the class-I aminoacyl-tRNA synthetase family. TyrS type 1 subfamily.</text>
</comment>
<reference evidence="14 15" key="1">
    <citation type="submission" date="2018-05" db="EMBL/GenBank/DDBJ databases">
        <authorList>
            <consortium name="IHU Genomes"/>
        </authorList>
    </citation>
    <scope>NUCLEOTIDE SEQUENCE [LARGE SCALE GENOMIC DNA]</scope>
    <source>
        <strain evidence="14 15">P7335</strain>
    </source>
</reference>
<dbReference type="PROSITE" id="PS00178">
    <property type="entry name" value="AA_TRNA_LIGASE_I"/>
    <property type="match status" value="1"/>
</dbReference>
<dbReference type="PROSITE" id="PS50889">
    <property type="entry name" value="S4"/>
    <property type="match status" value="1"/>
</dbReference>
<evidence type="ECO:0000256" key="1">
    <source>
        <dbReference type="ARBA" id="ARBA00004496"/>
    </source>
</evidence>
<evidence type="ECO:0000256" key="12">
    <source>
        <dbReference type="PROSITE-ProRule" id="PRU00182"/>
    </source>
</evidence>
<dbReference type="HAMAP" id="MF_02006">
    <property type="entry name" value="Tyr_tRNA_synth_type1"/>
    <property type="match status" value="1"/>
</dbReference>
<dbReference type="InterPro" id="IPR002942">
    <property type="entry name" value="S4_RNA-bd"/>
</dbReference>
<feature type="binding site" evidence="11">
    <location>
        <position position="235"/>
    </location>
    <ligand>
        <name>ATP</name>
        <dbReference type="ChEBI" id="CHEBI:30616"/>
    </ligand>
</feature>
<feature type="binding site" evidence="11">
    <location>
        <position position="37"/>
    </location>
    <ligand>
        <name>L-tyrosine</name>
        <dbReference type="ChEBI" id="CHEBI:58315"/>
    </ligand>
</feature>
<evidence type="ECO:0000313" key="15">
    <source>
        <dbReference type="Proteomes" id="UP000252008"/>
    </source>
</evidence>
<dbReference type="Gene3D" id="3.10.290.10">
    <property type="entry name" value="RNA-binding S4 domain"/>
    <property type="match status" value="1"/>
</dbReference>
<keyword evidence="5 11" id="KW-0067">ATP-binding</keyword>
<comment type="subunit">
    <text evidence="11">Homodimer.</text>
</comment>
<evidence type="ECO:0000256" key="2">
    <source>
        <dbReference type="ARBA" id="ARBA00022490"/>
    </source>
</evidence>
<dbReference type="SUPFAM" id="SSF55174">
    <property type="entry name" value="Alpha-L RNA-binding motif"/>
    <property type="match status" value="1"/>
</dbReference>
<dbReference type="InterPro" id="IPR024107">
    <property type="entry name" value="Tyr-tRNA-ligase_bac_1"/>
</dbReference>
<feature type="domain" description="RNA-binding S4" evidence="13">
    <location>
        <begin position="358"/>
        <end position="419"/>
    </location>
</feature>
<sequence length="425" mass="46323">MSTPDILDELEWRGLVAQSTDRDALAEALAAGPITVYSGFDPTAPSLHAGHLIPLLTLRRFQQAGHRPIVLAGGATGMIGDPRDVGERTLNTADTVADWAGRIRGQLERFVEFDESPTGAVIADNLSWTAELSAIEFLRDVGKYFSVNVMLDRDTVRRRLEGDGISYTEFSYMLLQANDYVELHQRYGCTLQIGGSDQWGNIIAGVRLVRQKAGASVHAMTTPLVTDSEGKKFGKSTGGGSLWLDPEMTSPYAWYQYFINTADADVIPYLRWFTFLTADELADLEQATAERPHERAAQRRLARELTNLVHGEDATAAVELASQALFGRAELADLDEATLAGAVREASVAQLEPGGPDSIVDLLVATGLSASKGAARRTVAEGGAYVNNVKIDRDDWVPQPSDFLHGRWLVLRRGKRNIAGVERVG</sequence>
<evidence type="ECO:0000256" key="8">
    <source>
        <dbReference type="ARBA" id="ARBA00023146"/>
    </source>
</evidence>
<evidence type="ECO:0000256" key="7">
    <source>
        <dbReference type="ARBA" id="ARBA00022917"/>
    </source>
</evidence>
<evidence type="ECO:0000256" key="5">
    <source>
        <dbReference type="ARBA" id="ARBA00022840"/>
    </source>
</evidence>
<dbReference type="PANTHER" id="PTHR11766:SF0">
    <property type="entry name" value="TYROSINE--TRNA LIGASE, MITOCHONDRIAL"/>
    <property type="match status" value="1"/>
</dbReference>
<feature type="binding site" evidence="11">
    <location>
        <position position="176"/>
    </location>
    <ligand>
        <name>L-tyrosine</name>
        <dbReference type="ChEBI" id="CHEBI:58315"/>
    </ligand>
</feature>
<dbReference type="FunFam" id="3.10.290.10:FF:000014">
    <property type="entry name" value="Tyrosine--tRNA ligase"/>
    <property type="match status" value="1"/>
</dbReference>
<evidence type="ECO:0000256" key="3">
    <source>
        <dbReference type="ARBA" id="ARBA00022598"/>
    </source>
</evidence>
<gene>
    <name evidence="11" type="primary">tyrS</name>
    <name evidence="14" type="ORF">MPP7335_04299</name>
</gene>
<dbReference type="InterPro" id="IPR054608">
    <property type="entry name" value="SYY-like_C"/>
</dbReference>
<feature type="binding site" evidence="11">
    <location>
        <position position="172"/>
    </location>
    <ligand>
        <name>L-tyrosine</name>
        <dbReference type="ChEBI" id="CHEBI:58315"/>
    </ligand>
</feature>
<dbReference type="RefSeq" id="WP_083146492.1">
    <property type="nucleotide sequence ID" value="NZ_MVID01000036.1"/>
</dbReference>
<keyword evidence="4 11" id="KW-0547">Nucleotide-binding</keyword>
<evidence type="ECO:0000313" key="14">
    <source>
        <dbReference type="EMBL" id="SRX82535.1"/>
    </source>
</evidence>
<dbReference type="GO" id="GO:0006437">
    <property type="term" value="P:tyrosyl-tRNA aminoacylation"/>
    <property type="evidence" value="ECO:0007669"/>
    <property type="project" value="UniProtKB-UniRule"/>
</dbReference>
<dbReference type="PRINTS" id="PR01040">
    <property type="entry name" value="TRNASYNTHTYR"/>
</dbReference>
<dbReference type="SUPFAM" id="SSF52374">
    <property type="entry name" value="Nucleotidylyl transferase"/>
    <property type="match status" value="1"/>
</dbReference>
<dbReference type="EMBL" id="UEGS01000001">
    <property type="protein sequence ID" value="SRX82535.1"/>
    <property type="molecule type" value="Genomic_DNA"/>
</dbReference>
<feature type="short sequence motif" description="'KMSKS' region" evidence="11">
    <location>
        <begin position="232"/>
        <end position="236"/>
    </location>
</feature>
<dbReference type="GO" id="GO:0003723">
    <property type="term" value="F:RNA binding"/>
    <property type="evidence" value="ECO:0007669"/>
    <property type="project" value="UniProtKB-KW"/>
</dbReference>
<dbReference type="PANTHER" id="PTHR11766">
    <property type="entry name" value="TYROSYL-TRNA SYNTHETASE"/>
    <property type="match status" value="1"/>
</dbReference>
<keyword evidence="7 11" id="KW-0648">Protein biosynthesis</keyword>
<dbReference type="NCBIfam" id="TIGR00234">
    <property type="entry name" value="tyrS"/>
    <property type="match status" value="1"/>
</dbReference>
<dbReference type="FunFam" id="1.10.240.10:FF:000001">
    <property type="entry name" value="Tyrosine--tRNA ligase"/>
    <property type="match status" value="1"/>
</dbReference>
<keyword evidence="8 11" id="KW-0030">Aminoacyl-tRNA synthetase</keyword>
<comment type="function">
    <text evidence="11">Catalyzes the attachment of tyrosine to tRNA(Tyr) in a two-step reaction: tyrosine is first activated by ATP to form Tyr-AMP and then transferred to the acceptor end of tRNA(Tyr).</text>
</comment>
<dbReference type="Gene3D" id="3.40.50.620">
    <property type="entry name" value="HUPs"/>
    <property type="match status" value="1"/>
</dbReference>
<dbReference type="Pfam" id="PF22421">
    <property type="entry name" value="SYY_C-terminal"/>
    <property type="match status" value="1"/>
</dbReference>
<dbReference type="STRING" id="39692.BST38_26460"/>
<accession>A0A375YN08</accession>
<evidence type="ECO:0000259" key="13">
    <source>
        <dbReference type="SMART" id="SM00363"/>
    </source>
</evidence>
<dbReference type="AlphaFoldDB" id="A0A375YN08"/>
<dbReference type="InterPro" id="IPR024088">
    <property type="entry name" value="Tyr-tRNA-ligase_bac-type"/>
</dbReference>
<dbReference type="GO" id="GO:0005829">
    <property type="term" value="C:cytosol"/>
    <property type="evidence" value="ECO:0007669"/>
    <property type="project" value="TreeGrafter"/>
</dbReference>
<dbReference type="Gene3D" id="1.10.240.10">
    <property type="entry name" value="Tyrosyl-Transfer RNA Synthetase"/>
    <property type="match status" value="1"/>
</dbReference>
<dbReference type="InterPro" id="IPR002305">
    <property type="entry name" value="aa-tRNA-synth_Ic"/>
</dbReference>
<keyword evidence="15" id="KW-1185">Reference proteome</keyword>
<evidence type="ECO:0000256" key="6">
    <source>
        <dbReference type="ARBA" id="ARBA00022884"/>
    </source>
</evidence>
<evidence type="ECO:0000256" key="10">
    <source>
        <dbReference type="ARBA" id="ARBA00060965"/>
    </source>
</evidence>
<name>A0A375YN08_MYCPF</name>
<dbReference type="InterPro" id="IPR014729">
    <property type="entry name" value="Rossmann-like_a/b/a_fold"/>
</dbReference>
<dbReference type="GO" id="GO:0042803">
    <property type="term" value="F:protein homodimerization activity"/>
    <property type="evidence" value="ECO:0007669"/>
    <property type="project" value="UniProtKB-ARBA"/>
</dbReference>
<keyword evidence="6 12" id="KW-0694">RNA-binding</keyword>
<dbReference type="Pfam" id="PF00579">
    <property type="entry name" value="tRNA-synt_1b"/>
    <property type="match status" value="1"/>
</dbReference>
<dbReference type="Proteomes" id="UP000252008">
    <property type="component" value="Unassembled WGS sequence"/>
</dbReference>
<feature type="short sequence motif" description="'HIGH' region" evidence="11">
    <location>
        <begin position="42"/>
        <end position="51"/>
    </location>
</feature>
<proteinExistence type="inferred from homology"/>
<dbReference type="GO" id="GO:0004831">
    <property type="term" value="F:tyrosine-tRNA ligase activity"/>
    <property type="evidence" value="ECO:0007669"/>
    <property type="project" value="UniProtKB-UniRule"/>
</dbReference>
<dbReference type="GO" id="GO:0005524">
    <property type="term" value="F:ATP binding"/>
    <property type="evidence" value="ECO:0007669"/>
    <property type="project" value="UniProtKB-UniRule"/>
</dbReference>
<dbReference type="CDD" id="cd00805">
    <property type="entry name" value="TyrRS_core"/>
    <property type="match status" value="1"/>
</dbReference>
<keyword evidence="2 11" id="KW-0963">Cytoplasm</keyword>
<dbReference type="EC" id="6.1.1.1" evidence="11"/>
<evidence type="ECO:0000256" key="4">
    <source>
        <dbReference type="ARBA" id="ARBA00022741"/>
    </source>
</evidence>
<dbReference type="SMART" id="SM00363">
    <property type="entry name" value="S4"/>
    <property type="match status" value="1"/>
</dbReference>
<evidence type="ECO:0000256" key="9">
    <source>
        <dbReference type="ARBA" id="ARBA00048248"/>
    </source>
</evidence>
<dbReference type="InterPro" id="IPR001412">
    <property type="entry name" value="aa-tRNA-synth_I_CS"/>
</dbReference>
<dbReference type="FunFam" id="3.40.50.620:FF:000008">
    <property type="entry name" value="Tyrosine--tRNA ligase"/>
    <property type="match status" value="1"/>
</dbReference>
<evidence type="ECO:0000256" key="11">
    <source>
        <dbReference type="HAMAP-Rule" id="MF_02006"/>
    </source>
</evidence>
<keyword evidence="3 11" id="KW-0436">Ligase</keyword>
<organism evidence="14 15">
    <name type="scientific">Mycolicibacterium parafortuitum</name>
    <name type="common">Mycobacterium parafortuitum</name>
    <dbReference type="NCBI Taxonomy" id="39692"/>
    <lineage>
        <taxon>Bacteria</taxon>
        <taxon>Bacillati</taxon>
        <taxon>Actinomycetota</taxon>
        <taxon>Actinomycetes</taxon>
        <taxon>Mycobacteriales</taxon>
        <taxon>Mycobacteriaceae</taxon>
        <taxon>Mycolicibacterium</taxon>
    </lineage>
</organism>
<dbReference type="InterPro" id="IPR036986">
    <property type="entry name" value="S4_RNA-bd_sf"/>
</dbReference>
<comment type="subcellular location">
    <subcellularLocation>
        <location evidence="1 11">Cytoplasm</location>
    </subcellularLocation>
</comment>